<name>A0A9N9WK88_9DIPT</name>
<dbReference type="PANTHER" id="PTHR18945">
    <property type="entry name" value="NEUROTRANSMITTER GATED ION CHANNEL"/>
    <property type="match status" value="1"/>
</dbReference>
<feature type="domain" description="Neurotransmitter-gated ion-channel ligand-binding" evidence="3">
    <location>
        <begin position="31"/>
        <end position="197"/>
    </location>
</feature>
<dbReference type="Proteomes" id="UP001153620">
    <property type="component" value="Chromosome 1"/>
</dbReference>
<keyword evidence="1" id="KW-1133">Transmembrane helix</keyword>
<dbReference type="GO" id="GO:0005230">
    <property type="term" value="F:extracellular ligand-gated monoatomic ion channel activity"/>
    <property type="evidence" value="ECO:0007669"/>
    <property type="project" value="InterPro"/>
</dbReference>
<keyword evidence="1" id="KW-0812">Transmembrane</keyword>
<feature type="signal peptide" evidence="2">
    <location>
        <begin position="1"/>
        <end position="19"/>
    </location>
</feature>
<feature type="transmembrane region" description="Helical" evidence="1">
    <location>
        <begin position="377"/>
        <end position="395"/>
    </location>
</feature>
<dbReference type="OrthoDB" id="410315at2759"/>
<dbReference type="GO" id="GO:0004888">
    <property type="term" value="F:transmembrane signaling receptor activity"/>
    <property type="evidence" value="ECO:0007669"/>
    <property type="project" value="InterPro"/>
</dbReference>
<keyword evidence="2" id="KW-0732">Signal</keyword>
<feature type="transmembrane region" description="Helical" evidence="1">
    <location>
        <begin position="252"/>
        <end position="268"/>
    </location>
</feature>
<gene>
    <name evidence="4" type="ORF">CHIRRI_LOCUS1677</name>
</gene>
<proteinExistence type="predicted"/>
<sequence length="396" mass="46286">MKVFRNLFLFISFFACCAAFCNSDSKNIEVKLKNDLLCHYVAEERPKQLDVPIELNYGVRSFTYEETTSRISVEARILHRWDDLRLRWEENDYAGIKMFHISSDKIWIPKLFINNSFHHYGLGDCHPTECLVKSSGQIGCWIPCTQELDCIADYEKWPFDKHICRVSFKTFYTYENVTFDANEVGGQVVMNTNNEWKLVSMTGLIDTKNKYVVHFFISIERYSGMIYKHVIIPIYCLIAFTLAILWIKPESFWRLILCGFNIYLHFSLMDRVWWQFPSNGASKSVPKILKSMTFMLILSTIILIESIIVKAVSIRCTVPPLWTQKIVNISDSNSIIKYVILSPTDLRENAKSDENFSTTEEANKKCERDVMKSLNRIIDRSLFLLLCIVFIFYKIV</sequence>
<evidence type="ECO:0000313" key="5">
    <source>
        <dbReference type="Proteomes" id="UP001153620"/>
    </source>
</evidence>
<dbReference type="SUPFAM" id="SSF63712">
    <property type="entry name" value="Nicotinic receptor ligand binding domain-like"/>
    <property type="match status" value="1"/>
</dbReference>
<feature type="chain" id="PRO_5040185436" description="Neurotransmitter-gated ion-channel ligand-binding domain-containing protein" evidence="2">
    <location>
        <begin position="20"/>
        <end position="396"/>
    </location>
</feature>
<reference evidence="4" key="1">
    <citation type="submission" date="2022-01" db="EMBL/GenBank/DDBJ databases">
        <authorList>
            <person name="King R."/>
        </authorList>
    </citation>
    <scope>NUCLEOTIDE SEQUENCE</scope>
</reference>
<dbReference type="AlphaFoldDB" id="A0A9N9WK88"/>
<evidence type="ECO:0000259" key="3">
    <source>
        <dbReference type="Pfam" id="PF02931"/>
    </source>
</evidence>
<protein>
    <recommendedName>
        <fullName evidence="3">Neurotransmitter-gated ion-channel ligand-binding domain-containing protein</fullName>
    </recommendedName>
</protein>
<dbReference type="InterPro" id="IPR006201">
    <property type="entry name" value="Neur_channel"/>
</dbReference>
<dbReference type="InterPro" id="IPR006202">
    <property type="entry name" value="Neur_chan_lig-bd"/>
</dbReference>
<accession>A0A9N9WK88</accession>
<evidence type="ECO:0000256" key="2">
    <source>
        <dbReference type="SAM" id="SignalP"/>
    </source>
</evidence>
<reference evidence="4" key="2">
    <citation type="submission" date="2022-10" db="EMBL/GenBank/DDBJ databases">
        <authorList>
            <consortium name="ENA_rothamsted_submissions"/>
            <consortium name="culmorum"/>
            <person name="King R."/>
        </authorList>
    </citation>
    <scope>NUCLEOTIDE SEQUENCE</scope>
</reference>
<dbReference type="Gene3D" id="2.70.170.10">
    <property type="entry name" value="Neurotransmitter-gated ion-channel ligand-binding domain"/>
    <property type="match status" value="1"/>
</dbReference>
<keyword evidence="5" id="KW-1185">Reference proteome</keyword>
<dbReference type="EMBL" id="OU895877">
    <property type="protein sequence ID" value="CAG9798695.1"/>
    <property type="molecule type" value="Genomic_DNA"/>
</dbReference>
<dbReference type="InterPro" id="IPR036734">
    <property type="entry name" value="Neur_chan_lig-bd_sf"/>
</dbReference>
<dbReference type="CDD" id="cd18989">
    <property type="entry name" value="LGIC_ECD_cation"/>
    <property type="match status" value="1"/>
</dbReference>
<dbReference type="GO" id="GO:0016020">
    <property type="term" value="C:membrane"/>
    <property type="evidence" value="ECO:0007669"/>
    <property type="project" value="InterPro"/>
</dbReference>
<dbReference type="Pfam" id="PF02931">
    <property type="entry name" value="Neur_chan_LBD"/>
    <property type="match status" value="1"/>
</dbReference>
<keyword evidence="1" id="KW-0472">Membrane</keyword>
<feature type="transmembrane region" description="Helical" evidence="1">
    <location>
        <begin position="288"/>
        <end position="309"/>
    </location>
</feature>
<dbReference type="PROSITE" id="PS51257">
    <property type="entry name" value="PROKAR_LIPOPROTEIN"/>
    <property type="match status" value="1"/>
</dbReference>
<evidence type="ECO:0000313" key="4">
    <source>
        <dbReference type="EMBL" id="CAG9798695.1"/>
    </source>
</evidence>
<evidence type="ECO:0000256" key="1">
    <source>
        <dbReference type="SAM" id="Phobius"/>
    </source>
</evidence>
<organism evidence="4 5">
    <name type="scientific">Chironomus riparius</name>
    <dbReference type="NCBI Taxonomy" id="315576"/>
    <lineage>
        <taxon>Eukaryota</taxon>
        <taxon>Metazoa</taxon>
        <taxon>Ecdysozoa</taxon>
        <taxon>Arthropoda</taxon>
        <taxon>Hexapoda</taxon>
        <taxon>Insecta</taxon>
        <taxon>Pterygota</taxon>
        <taxon>Neoptera</taxon>
        <taxon>Endopterygota</taxon>
        <taxon>Diptera</taxon>
        <taxon>Nematocera</taxon>
        <taxon>Chironomoidea</taxon>
        <taxon>Chironomidae</taxon>
        <taxon>Chironominae</taxon>
        <taxon>Chironomus</taxon>
    </lineage>
</organism>
<feature type="transmembrane region" description="Helical" evidence="1">
    <location>
        <begin position="226"/>
        <end position="245"/>
    </location>
</feature>